<dbReference type="Gene3D" id="3.40.50.300">
    <property type="entry name" value="P-loop containing nucleotide triphosphate hydrolases"/>
    <property type="match status" value="1"/>
</dbReference>
<gene>
    <name evidence="4" type="ORF">KIH74_34280</name>
</gene>
<dbReference type="Proteomes" id="UP001197247">
    <property type="component" value="Unassembled WGS sequence"/>
</dbReference>
<keyword evidence="1" id="KW-0547">Nucleotide-binding</keyword>
<evidence type="ECO:0000259" key="3">
    <source>
        <dbReference type="PROSITE" id="PS50893"/>
    </source>
</evidence>
<dbReference type="InterPro" id="IPR027417">
    <property type="entry name" value="P-loop_NTPase"/>
</dbReference>
<dbReference type="InterPro" id="IPR003439">
    <property type="entry name" value="ABC_transporter-like_ATP-bd"/>
</dbReference>
<dbReference type="Pfam" id="PF00005">
    <property type="entry name" value="ABC_tran"/>
    <property type="match status" value="1"/>
</dbReference>
<dbReference type="PROSITE" id="PS00211">
    <property type="entry name" value="ABC_TRANSPORTER_1"/>
    <property type="match status" value="1"/>
</dbReference>
<evidence type="ECO:0000256" key="2">
    <source>
        <dbReference type="ARBA" id="ARBA00022840"/>
    </source>
</evidence>
<dbReference type="RefSeq" id="WP_214160602.1">
    <property type="nucleotide sequence ID" value="NZ_JAHBAY010000023.1"/>
</dbReference>
<keyword evidence="5" id="KW-1185">Reference proteome</keyword>
<dbReference type="InterPro" id="IPR017871">
    <property type="entry name" value="ABC_transporter-like_CS"/>
</dbReference>
<dbReference type="CDD" id="cd03230">
    <property type="entry name" value="ABC_DR_subfamily_A"/>
    <property type="match status" value="1"/>
</dbReference>
<dbReference type="PROSITE" id="PS50893">
    <property type="entry name" value="ABC_TRANSPORTER_2"/>
    <property type="match status" value="1"/>
</dbReference>
<comment type="caution">
    <text evidence="4">The sequence shown here is derived from an EMBL/GenBank/DDBJ whole genome shotgun (WGS) entry which is preliminary data.</text>
</comment>
<sequence length="244" mass="25777">MANSVSVEVRGLRVGRGGRELLHGIDAGIPEGRITGLIGPSGSGKSTFIRALVGVQRISGGSVTVLGHPAGSPVLRTRVGYAGQTAAVYPDLSVAENLRYFAAVRGDDPGEVARVVSMVGLEGYENRVTALLSGGQRSRVGLAAALLGRSRLIVLDEPTVGLDPVLRGELWQLFRDLVADGTTVLVSSHAMDEAARCDELMLLRAGRLLFHDTPAELLRRTGEPDAERAFVHLVAREATPEVAV</sequence>
<evidence type="ECO:0000313" key="5">
    <source>
        <dbReference type="Proteomes" id="UP001197247"/>
    </source>
</evidence>
<keyword evidence="2 4" id="KW-0067">ATP-binding</keyword>
<accession>A0ABS5TTC1</accession>
<dbReference type="PANTHER" id="PTHR43038">
    <property type="entry name" value="ATP-BINDING CASSETTE, SUB-FAMILY H, MEMBER 1"/>
    <property type="match status" value="1"/>
</dbReference>
<protein>
    <submittedName>
        <fullName evidence="4">ABC transporter ATP-binding protein</fullName>
    </submittedName>
</protein>
<dbReference type="SUPFAM" id="SSF52540">
    <property type="entry name" value="P-loop containing nucleoside triphosphate hydrolases"/>
    <property type="match status" value="1"/>
</dbReference>
<dbReference type="EMBL" id="JAHBAY010000023">
    <property type="protein sequence ID" value="MBT0774064.1"/>
    <property type="molecule type" value="Genomic_DNA"/>
</dbReference>
<dbReference type="GO" id="GO:0005524">
    <property type="term" value="F:ATP binding"/>
    <property type="evidence" value="ECO:0007669"/>
    <property type="project" value="UniProtKB-KW"/>
</dbReference>
<organism evidence="4 5">
    <name type="scientific">Kineosporia corallincola</name>
    <dbReference type="NCBI Taxonomy" id="2835133"/>
    <lineage>
        <taxon>Bacteria</taxon>
        <taxon>Bacillati</taxon>
        <taxon>Actinomycetota</taxon>
        <taxon>Actinomycetes</taxon>
        <taxon>Kineosporiales</taxon>
        <taxon>Kineosporiaceae</taxon>
        <taxon>Kineosporia</taxon>
    </lineage>
</organism>
<reference evidence="4 5" key="1">
    <citation type="submission" date="2021-05" db="EMBL/GenBank/DDBJ databases">
        <title>Kineosporia and Streptomyces sp. nov. two new marine actinobacteria isolated from Coral.</title>
        <authorList>
            <person name="Buangrab K."/>
            <person name="Sutthacheep M."/>
            <person name="Yeemin T."/>
            <person name="Harunari E."/>
            <person name="Igarashi Y."/>
            <person name="Kanchanasin P."/>
            <person name="Tanasupawat S."/>
            <person name="Phongsopitanun W."/>
        </authorList>
    </citation>
    <scope>NUCLEOTIDE SEQUENCE [LARGE SCALE GENOMIC DNA]</scope>
    <source>
        <strain evidence="4 5">J2-2</strain>
    </source>
</reference>
<evidence type="ECO:0000313" key="4">
    <source>
        <dbReference type="EMBL" id="MBT0774064.1"/>
    </source>
</evidence>
<evidence type="ECO:0000256" key="1">
    <source>
        <dbReference type="ARBA" id="ARBA00022741"/>
    </source>
</evidence>
<proteinExistence type="predicted"/>
<dbReference type="PANTHER" id="PTHR43038:SF3">
    <property type="entry name" value="ABC TRANSPORTER G FAMILY MEMBER 20 ISOFORM X1"/>
    <property type="match status" value="1"/>
</dbReference>
<feature type="domain" description="ABC transporter" evidence="3">
    <location>
        <begin position="7"/>
        <end position="230"/>
    </location>
</feature>
<dbReference type="SMART" id="SM00382">
    <property type="entry name" value="AAA"/>
    <property type="match status" value="1"/>
</dbReference>
<dbReference type="InterPro" id="IPR003593">
    <property type="entry name" value="AAA+_ATPase"/>
</dbReference>
<name>A0ABS5TTC1_9ACTN</name>